<dbReference type="GO" id="GO:0005829">
    <property type="term" value="C:cytosol"/>
    <property type="evidence" value="ECO:0007669"/>
    <property type="project" value="GOC"/>
</dbReference>
<gene>
    <name evidence="3" type="ORF">TCEB3V08_LOCUS10483</name>
</gene>
<dbReference type="GO" id="GO:0042147">
    <property type="term" value="P:retrograde transport, endosome to Golgi"/>
    <property type="evidence" value="ECO:0007669"/>
    <property type="project" value="TreeGrafter"/>
</dbReference>
<dbReference type="Pfam" id="PF00169">
    <property type="entry name" value="PH"/>
    <property type="match status" value="1"/>
</dbReference>
<evidence type="ECO:0000313" key="3">
    <source>
        <dbReference type="EMBL" id="CAD7410407.1"/>
    </source>
</evidence>
<accession>A0A7R9D9F9</accession>
<dbReference type="GO" id="GO:0005769">
    <property type="term" value="C:early endosome"/>
    <property type="evidence" value="ECO:0007669"/>
    <property type="project" value="TreeGrafter"/>
</dbReference>
<dbReference type="GO" id="GO:0007032">
    <property type="term" value="P:endosome organization"/>
    <property type="evidence" value="ECO:0007669"/>
    <property type="project" value="TreeGrafter"/>
</dbReference>
<proteinExistence type="predicted"/>
<feature type="compositionally biased region" description="Basic and acidic residues" evidence="1">
    <location>
        <begin position="251"/>
        <end position="260"/>
    </location>
</feature>
<dbReference type="SUPFAM" id="SSF50729">
    <property type="entry name" value="PH domain-like"/>
    <property type="match status" value="1"/>
</dbReference>
<dbReference type="CDD" id="cd13288">
    <property type="entry name" value="PH_Ses"/>
    <property type="match status" value="1"/>
</dbReference>
<sequence>MFETIITPELPLVWPCGTSVFVSGRAWIEPQAVSRWKATFSQLCRALQSGGQEHVLLCWNSSRGFVHRNPCPVITHYVSLYVNFNAKEHWRCVPILQERSRVMKINEKNLAAFASSATPVDREGTLVKRGEVNKGYQKRWFLLKGNLLFYFEKRGDKEPVGVIVLEGCTIELAEDEEQFGFKIMFHGTGNRSYILGAESQESMEQWMKALACASYDYMKLMVAELQRQLDEMEECEAITAAINQSVTLRSHNKDGSEATQKKSPNSPMPPPRQRHNPFNRVQQSASLDGYQHHHHRSHSIRSAPGRPDGLARTTDNLPRTKVTFRELHTAYGRRFLSDFNAWKYAKRMEQEKKSDASQDLLITL</sequence>
<dbReference type="GO" id="GO:0055037">
    <property type="term" value="C:recycling endosome"/>
    <property type="evidence" value="ECO:0007669"/>
    <property type="project" value="TreeGrafter"/>
</dbReference>
<dbReference type="EMBL" id="OC321646">
    <property type="protein sequence ID" value="CAD7410407.1"/>
    <property type="molecule type" value="Genomic_DNA"/>
</dbReference>
<name>A0A7R9D9F9_TIMCR</name>
<dbReference type="GO" id="GO:0001881">
    <property type="term" value="P:receptor recycling"/>
    <property type="evidence" value="ECO:0007669"/>
    <property type="project" value="TreeGrafter"/>
</dbReference>
<dbReference type="Gene3D" id="2.30.29.30">
    <property type="entry name" value="Pleckstrin-homology domain (PH domain)/Phosphotyrosine-binding domain (PTB)"/>
    <property type="match status" value="1"/>
</dbReference>
<dbReference type="FunFam" id="2.30.29.30:FF:000378">
    <property type="entry name" value="Uncharacterized protein, isoform A"/>
    <property type="match status" value="1"/>
</dbReference>
<feature type="domain" description="PH" evidence="2">
    <location>
        <begin position="119"/>
        <end position="215"/>
    </location>
</feature>
<dbReference type="InterPro" id="IPR045188">
    <property type="entry name" value="Boi1/Boi2-like"/>
</dbReference>
<evidence type="ECO:0000256" key="1">
    <source>
        <dbReference type="SAM" id="MobiDB-lite"/>
    </source>
</evidence>
<evidence type="ECO:0000259" key="2">
    <source>
        <dbReference type="PROSITE" id="PS50003"/>
    </source>
</evidence>
<dbReference type="PANTHER" id="PTHR22902">
    <property type="entry name" value="SESQUIPEDALIAN"/>
    <property type="match status" value="1"/>
</dbReference>
<reference evidence="3" key="1">
    <citation type="submission" date="2020-11" db="EMBL/GenBank/DDBJ databases">
        <authorList>
            <person name="Tran Van P."/>
        </authorList>
    </citation>
    <scope>NUCLEOTIDE SEQUENCE</scope>
</reference>
<dbReference type="GO" id="GO:0005802">
    <property type="term" value="C:trans-Golgi network"/>
    <property type="evidence" value="ECO:0007669"/>
    <property type="project" value="TreeGrafter"/>
</dbReference>
<dbReference type="PROSITE" id="PS50003">
    <property type="entry name" value="PH_DOMAIN"/>
    <property type="match status" value="1"/>
</dbReference>
<dbReference type="AlphaFoldDB" id="A0A7R9D9F9"/>
<dbReference type="SMART" id="SM00233">
    <property type="entry name" value="PH"/>
    <property type="match status" value="1"/>
</dbReference>
<organism evidence="3">
    <name type="scientific">Timema cristinae</name>
    <name type="common">Walking stick</name>
    <dbReference type="NCBI Taxonomy" id="61476"/>
    <lineage>
        <taxon>Eukaryota</taxon>
        <taxon>Metazoa</taxon>
        <taxon>Ecdysozoa</taxon>
        <taxon>Arthropoda</taxon>
        <taxon>Hexapoda</taxon>
        <taxon>Insecta</taxon>
        <taxon>Pterygota</taxon>
        <taxon>Neoptera</taxon>
        <taxon>Polyneoptera</taxon>
        <taxon>Phasmatodea</taxon>
        <taxon>Timematodea</taxon>
        <taxon>Timematoidea</taxon>
        <taxon>Timematidae</taxon>
        <taxon>Timema</taxon>
    </lineage>
</organism>
<dbReference type="PANTHER" id="PTHR22902:SF53">
    <property type="entry name" value="INOSITOL PHOSPHATASE INTERACTING PROTEIN, ISOFORM A"/>
    <property type="match status" value="1"/>
</dbReference>
<feature type="region of interest" description="Disordered" evidence="1">
    <location>
        <begin position="246"/>
        <end position="317"/>
    </location>
</feature>
<dbReference type="InterPro" id="IPR001849">
    <property type="entry name" value="PH_domain"/>
</dbReference>
<protein>
    <recommendedName>
        <fullName evidence="2">PH domain-containing protein</fullName>
    </recommendedName>
</protein>
<dbReference type="InterPro" id="IPR011993">
    <property type="entry name" value="PH-like_dom_sf"/>
</dbReference>